<evidence type="ECO:0000313" key="2">
    <source>
        <dbReference type="EMBL" id="QFX96240.1"/>
    </source>
</evidence>
<name>A0A543Q2F0_ACITH</name>
<evidence type="ECO:0000256" key="1">
    <source>
        <dbReference type="SAM" id="Phobius"/>
    </source>
</evidence>
<evidence type="ECO:0000313" key="5">
    <source>
        <dbReference type="Proteomes" id="UP000363590"/>
    </source>
</evidence>
<sequence length="57" mass="6803">MDTAMQEATTFMFWVMIFGIAGLISMISFAWFFSENEVRRRLAKKHRPKESMKEQKL</sequence>
<gene>
    <name evidence="3" type="ORF">DLNHIDIE_00321</name>
    <name evidence="2" type="ORF">GCD22_01978</name>
</gene>
<accession>A0A543Q2F0</accession>
<dbReference type="Proteomes" id="UP000363590">
    <property type="component" value="Chromosome"/>
</dbReference>
<keyword evidence="1" id="KW-1133">Transmembrane helix</keyword>
<proteinExistence type="predicted"/>
<evidence type="ECO:0000313" key="3">
    <source>
        <dbReference type="EMBL" id="TQN50468.1"/>
    </source>
</evidence>
<reference evidence="3 4" key="1">
    <citation type="submission" date="2019-03" db="EMBL/GenBank/DDBJ databases">
        <title>New insights into Acidothiobacillus thiooxidans sulfur metabolism through coupled gene expression, solution geochemistry, microscopy and spectroscopy analyses.</title>
        <authorList>
            <person name="Camacho D."/>
            <person name="Frazao R."/>
            <person name="Fouillen A."/>
            <person name="Nanci A."/>
            <person name="Lang B.F."/>
            <person name="Apte S.C."/>
            <person name="Baron C."/>
            <person name="Warren L.A."/>
        </authorList>
    </citation>
    <scope>NUCLEOTIDE SEQUENCE [LARGE SCALE GENOMIC DNA]</scope>
    <source>
        <strain evidence="3 4">ATCC 19377</strain>
    </source>
</reference>
<dbReference type="KEGG" id="atx:GCD22_01978"/>
<evidence type="ECO:0000313" key="4">
    <source>
        <dbReference type="Proteomes" id="UP000315403"/>
    </source>
</evidence>
<reference evidence="2 5" key="2">
    <citation type="submission" date="2019-10" db="EMBL/GenBank/DDBJ databases">
        <authorList>
            <person name="Wang R."/>
        </authorList>
    </citation>
    <scope>NUCLEOTIDE SEQUENCE [LARGE SCALE GENOMIC DNA]</scope>
    <source>
        <strain evidence="2 5">ATCC 19377</strain>
    </source>
</reference>
<dbReference type="GeneID" id="60696283"/>
<dbReference type="AlphaFoldDB" id="A0A543Q2F0"/>
<organism evidence="3 4">
    <name type="scientific">Acidithiobacillus thiooxidans ATCC 19377</name>
    <dbReference type="NCBI Taxonomy" id="637390"/>
    <lineage>
        <taxon>Bacteria</taxon>
        <taxon>Pseudomonadati</taxon>
        <taxon>Pseudomonadota</taxon>
        <taxon>Acidithiobacillia</taxon>
        <taxon>Acidithiobacillales</taxon>
        <taxon>Acidithiobacillaceae</taxon>
        <taxon>Acidithiobacillus</taxon>
    </lineage>
</organism>
<protein>
    <submittedName>
        <fullName evidence="3">Uncharacterized protein</fullName>
    </submittedName>
</protein>
<keyword evidence="1" id="KW-0472">Membrane</keyword>
<dbReference type="EMBL" id="SZUV01000001">
    <property type="protein sequence ID" value="TQN50468.1"/>
    <property type="molecule type" value="Genomic_DNA"/>
</dbReference>
<keyword evidence="1" id="KW-0812">Transmembrane</keyword>
<dbReference type="Proteomes" id="UP000315403">
    <property type="component" value="Unassembled WGS sequence"/>
</dbReference>
<feature type="transmembrane region" description="Helical" evidence="1">
    <location>
        <begin position="12"/>
        <end position="34"/>
    </location>
</feature>
<dbReference type="EMBL" id="CP045571">
    <property type="protein sequence ID" value="QFX96240.1"/>
    <property type="molecule type" value="Genomic_DNA"/>
</dbReference>
<dbReference type="RefSeq" id="WP_153940746.1">
    <property type="nucleotide sequence ID" value="NZ_CP045571.1"/>
</dbReference>